<dbReference type="Gene3D" id="3.40.309.10">
    <property type="entry name" value="Aldehyde Dehydrogenase, Chain A, domain 2"/>
    <property type="match status" value="1"/>
</dbReference>
<dbReference type="Pfam" id="PF00171">
    <property type="entry name" value="Aldedh"/>
    <property type="match status" value="1"/>
</dbReference>
<keyword evidence="3 5" id="KW-0560">Oxidoreductase</keyword>
<dbReference type="EC" id="1.2.1.24" evidence="5"/>
<dbReference type="PANTHER" id="PTHR43217">
    <property type="entry name" value="SUCCINATE SEMIALDEHYDE DEHYDROGENASE [NAD(P)+] SAD"/>
    <property type="match status" value="1"/>
</dbReference>
<evidence type="ECO:0000256" key="2">
    <source>
        <dbReference type="ARBA" id="ARBA00022857"/>
    </source>
</evidence>
<dbReference type="EC" id="1.2.1.16" evidence="5"/>
<dbReference type="InterPro" id="IPR016161">
    <property type="entry name" value="Ald_DH/histidinol_DH"/>
</dbReference>
<proteinExistence type="inferred from homology"/>
<evidence type="ECO:0000259" key="4">
    <source>
        <dbReference type="Pfam" id="PF00171"/>
    </source>
</evidence>
<dbReference type="InterPro" id="IPR016163">
    <property type="entry name" value="Ald_DH_C"/>
</dbReference>
<accession>A0A161JQ12</accession>
<name>A0A161JQ12_9ZZZZ</name>
<dbReference type="EMBL" id="CZQD01000017">
    <property type="protein sequence ID" value="CUS56032.1"/>
    <property type="molecule type" value="Genomic_DNA"/>
</dbReference>
<dbReference type="CDD" id="cd07100">
    <property type="entry name" value="ALDH_SSADH1_GabD1"/>
    <property type="match status" value="1"/>
</dbReference>
<dbReference type="FunFam" id="3.40.605.10:FF:000012">
    <property type="entry name" value="NAD-dependent succinate-semialdehyde dehydrogenase"/>
    <property type="match status" value="1"/>
</dbReference>
<dbReference type="InterPro" id="IPR047110">
    <property type="entry name" value="GABD/Sad-like"/>
</dbReference>
<feature type="domain" description="Aldehyde dehydrogenase" evidence="4">
    <location>
        <begin position="6"/>
        <end position="456"/>
    </location>
</feature>
<dbReference type="InterPro" id="IPR015590">
    <property type="entry name" value="Aldehyde_DH_dom"/>
</dbReference>
<dbReference type="AlphaFoldDB" id="A0A161JQ12"/>
<dbReference type="SUPFAM" id="SSF53720">
    <property type="entry name" value="ALDH-like"/>
    <property type="match status" value="1"/>
</dbReference>
<evidence type="ECO:0000313" key="5">
    <source>
        <dbReference type="EMBL" id="CUS56032.1"/>
    </source>
</evidence>
<keyword evidence="2" id="KW-0521">NADP</keyword>
<comment type="similarity">
    <text evidence="1">Belongs to the aldehyde dehydrogenase family.</text>
</comment>
<dbReference type="GO" id="GO:0004777">
    <property type="term" value="F:succinate-semialdehyde dehydrogenase (NAD+) activity"/>
    <property type="evidence" value="ECO:0007669"/>
    <property type="project" value="UniProtKB-EC"/>
</dbReference>
<dbReference type="Gene3D" id="3.40.605.10">
    <property type="entry name" value="Aldehyde Dehydrogenase, Chain A, domain 1"/>
    <property type="match status" value="1"/>
</dbReference>
<sequence>MIMADQTIKSVNPANDTVIEEFTPHTPAQVATAIRDADECFSDWRKTSFEYRAELMLKAADILEANADRYAADMTTEMGKPLGQARAEVNKCAWVCRHYAEQASNYLADEPIESSGTKAYVHHLPLGVILAVMPWNFPFWQVFRFAAPILMAGNTGLLKHASNVFRSALNIEEVFVEAGFPRGAFQTLLIGSNHVESVIKDDLVKGVSLTGSGSAGGAVAATAGKAIKPSLLELGGSDAFIVMPSADLEKALDTAVKARTQNNGQSCIAAKRFFVHADVYDAFKSGFEARFKNLKVGDPTEDGTHIGPLATASIRDELVEQVEKSVKAGATVFHAGNTLPDTGNWFDPCIVIGAPEGSPSADEEMFGPVANLWKVNDLDEAIGRANHSIFGLGSVIFTQDKVEMDQAVSELEAGATFVNAMVSSDPRMPFGGIKQSGYGRELAADGVKAFVNRKTVFIA</sequence>
<dbReference type="PANTHER" id="PTHR43217:SF1">
    <property type="entry name" value="SUCCINATE SEMIALDEHYDE DEHYDROGENASE [NAD(P)+] SAD"/>
    <property type="match status" value="1"/>
</dbReference>
<evidence type="ECO:0000256" key="3">
    <source>
        <dbReference type="ARBA" id="ARBA00023002"/>
    </source>
</evidence>
<protein>
    <submittedName>
        <fullName evidence="5">Succinate-semialdehyde dehydrogenase [NAD] Succinate-semialdehyde dehydrogenase [NAD(P)+]</fullName>
        <ecNumber evidence="5">1.2.1.16</ecNumber>
        <ecNumber evidence="5">1.2.1.24</ecNumber>
    </submittedName>
</protein>
<dbReference type="GO" id="GO:0004030">
    <property type="term" value="F:aldehyde dehydrogenase [NAD(P)+] activity"/>
    <property type="evidence" value="ECO:0007669"/>
    <property type="project" value="InterPro"/>
</dbReference>
<gene>
    <name evidence="5" type="ORF">MGWOODY_Hyp35</name>
</gene>
<evidence type="ECO:0000256" key="1">
    <source>
        <dbReference type="ARBA" id="ARBA00009986"/>
    </source>
</evidence>
<dbReference type="InterPro" id="IPR044148">
    <property type="entry name" value="ALDH_GabD1-like"/>
</dbReference>
<organism evidence="5">
    <name type="scientific">hydrothermal vent metagenome</name>
    <dbReference type="NCBI Taxonomy" id="652676"/>
    <lineage>
        <taxon>unclassified sequences</taxon>
        <taxon>metagenomes</taxon>
        <taxon>ecological metagenomes</taxon>
    </lineage>
</organism>
<reference evidence="5" key="1">
    <citation type="submission" date="2015-10" db="EMBL/GenBank/DDBJ databases">
        <authorList>
            <person name="Gilbert D.G."/>
        </authorList>
    </citation>
    <scope>NUCLEOTIDE SEQUENCE</scope>
</reference>
<dbReference type="InterPro" id="IPR016162">
    <property type="entry name" value="Ald_DH_N"/>
</dbReference>